<dbReference type="AlphaFoldDB" id="A0A834S629"/>
<protein>
    <submittedName>
        <fullName evidence="1">Ank-2 multi-domain protein</fullName>
    </submittedName>
</protein>
<dbReference type="InterPro" id="IPR036770">
    <property type="entry name" value="Ankyrin_rpt-contain_sf"/>
</dbReference>
<dbReference type="GeneID" id="90955385"/>
<name>A0A834S629_9PLEO</name>
<dbReference type="SUPFAM" id="SSF48403">
    <property type="entry name" value="Ankyrin repeat"/>
    <property type="match status" value="1"/>
</dbReference>
<comment type="caution">
    <text evidence="1">The sequence shown here is derived from an EMBL/GenBank/DDBJ whole genome shotgun (WGS) entry which is preliminary data.</text>
</comment>
<sequence length="174" mass="19354">MGLVEPPKDILIAVFHIATNCSRKLESGFELDRDAGIWKTIGTDIEDPETEEILEESAQGPIQSHPSEEHLLEPLNSLALDEEEYMWFTSHCVTSDIKQAALCLKSTNSAKTFLHRKDPNGNTALALACMKGQYDMVRFLSSVKVGENHVVLELSGGGLYTQWEERVKELGHKG</sequence>
<evidence type="ECO:0000313" key="2">
    <source>
        <dbReference type="Proteomes" id="UP000245464"/>
    </source>
</evidence>
<dbReference type="Gene3D" id="1.25.40.20">
    <property type="entry name" value="Ankyrin repeat-containing domain"/>
    <property type="match status" value="1"/>
</dbReference>
<reference evidence="1" key="1">
    <citation type="journal article" date="2018" name="BMC Genomics">
        <title>Comparative genomics of the wheat fungal pathogen Pyrenophora tritici-repentis reveals chromosomal variations and genome plasticity.</title>
        <authorList>
            <person name="Moolhuijzen P."/>
            <person name="See P.T."/>
            <person name="Hane J.K."/>
            <person name="Shi G."/>
            <person name="Liu Z."/>
            <person name="Oliver R.P."/>
            <person name="Moffat C.S."/>
        </authorList>
    </citation>
    <scope>NUCLEOTIDE SEQUENCE [LARGE SCALE GENOMIC DNA]</scope>
    <source>
        <strain evidence="1">M4</strain>
    </source>
</reference>
<gene>
    <name evidence="1" type="ORF">PtrM4_057950</name>
</gene>
<dbReference type="RefSeq" id="XP_065964005.1">
    <property type="nucleotide sequence ID" value="XM_066105378.1"/>
</dbReference>
<organism evidence="1 2">
    <name type="scientific">Pyrenophora tritici-repentis</name>
    <dbReference type="NCBI Taxonomy" id="45151"/>
    <lineage>
        <taxon>Eukaryota</taxon>
        <taxon>Fungi</taxon>
        <taxon>Dikarya</taxon>
        <taxon>Ascomycota</taxon>
        <taxon>Pezizomycotina</taxon>
        <taxon>Dothideomycetes</taxon>
        <taxon>Pleosporomycetidae</taxon>
        <taxon>Pleosporales</taxon>
        <taxon>Pleosporineae</taxon>
        <taxon>Pleosporaceae</taxon>
        <taxon>Pyrenophora</taxon>
    </lineage>
</organism>
<proteinExistence type="predicted"/>
<dbReference type="EMBL" id="NQIK02000002">
    <property type="protein sequence ID" value="KAF7574172.1"/>
    <property type="molecule type" value="Genomic_DNA"/>
</dbReference>
<dbReference type="Proteomes" id="UP000245464">
    <property type="component" value="Chromosome 2"/>
</dbReference>
<evidence type="ECO:0000313" key="1">
    <source>
        <dbReference type="EMBL" id="KAF7574172.1"/>
    </source>
</evidence>
<accession>A0A834S629</accession>
<dbReference type="KEGG" id="ptrr:90955385"/>